<evidence type="ECO:0000259" key="10">
    <source>
        <dbReference type="PROSITE" id="PS51089"/>
    </source>
</evidence>
<dbReference type="Ensembl" id="ENSAOCT00000002367.2">
    <property type="protein sequence ID" value="ENSAOCP00000024593.2"/>
    <property type="gene ID" value="ENSAOCG00000011563.2"/>
</dbReference>
<feature type="compositionally biased region" description="Low complexity" evidence="9">
    <location>
        <begin position="1177"/>
        <end position="1188"/>
    </location>
</feature>
<evidence type="ECO:0000256" key="9">
    <source>
        <dbReference type="SAM" id="MobiDB-lite"/>
    </source>
</evidence>
<feature type="compositionally biased region" description="Basic and acidic residues" evidence="9">
    <location>
        <begin position="311"/>
        <end position="345"/>
    </location>
</feature>
<feature type="compositionally biased region" description="Pro residues" evidence="9">
    <location>
        <begin position="1494"/>
        <end position="1505"/>
    </location>
</feature>
<feature type="compositionally biased region" description="Basic and acidic residues" evidence="9">
    <location>
        <begin position="1045"/>
        <end position="1055"/>
    </location>
</feature>
<feature type="compositionally biased region" description="Low complexity" evidence="9">
    <location>
        <begin position="188"/>
        <end position="206"/>
    </location>
</feature>
<dbReference type="GO" id="GO:0005546">
    <property type="term" value="F:phosphatidylinositol-4,5-bisphosphate binding"/>
    <property type="evidence" value="ECO:0007669"/>
    <property type="project" value="TreeGrafter"/>
</dbReference>
<feature type="compositionally biased region" description="Low complexity" evidence="9">
    <location>
        <begin position="1206"/>
        <end position="1221"/>
    </location>
</feature>
<dbReference type="InterPro" id="IPR036886">
    <property type="entry name" value="Villin_headpiece_dom_sf"/>
</dbReference>
<dbReference type="CDD" id="cd11289">
    <property type="entry name" value="gelsolin_S2_like"/>
    <property type="match status" value="1"/>
</dbReference>
<protein>
    <recommendedName>
        <fullName evidence="10">HP domain-containing protein</fullName>
    </recommendedName>
</protein>
<comment type="subcellular location">
    <subcellularLocation>
        <location evidence="2">Cytoplasm</location>
        <location evidence="2">Cytoskeleton</location>
    </subcellularLocation>
    <subcellularLocation>
        <location evidence="1">Membrane</location>
        <topology evidence="1">Peripheral membrane protein</topology>
    </subcellularLocation>
</comment>
<evidence type="ECO:0000256" key="6">
    <source>
        <dbReference type="ARBA" id="ARBA00023136"/>
    </source>
</evidence>
<feature type="compositionally biased region" description="Polar residues" evidence="9">
    <location>
        <begin position="1538"/>
        <end position="1553"/>
    </location>
</feature>
<feature type="region of interest" description="Disordered" evidence="9">
    <location>
        <begin position="821"/>
        <end position="842"/>
    </location>
</feature>
<feature type="compositionally biased region" description="Basic and acidic residues" evidence="9">
    <location>
        <begin position="593"/>
        <end position="628"/>
    </location>
</feature>
<dbReference type="PANTHER" id="PTHR11977:SF136">
    <property type="entry name" value="LOW QUALITY PROTEIN: SUPERVILLIN"/>
    <property type="match status" value="1"/>
</dbReference>
<keyword evidence="5" id="KW-0677">Repeat</keyword>
<feature type="region of interest" description="Disordered" evidence="9">
    <location>
        <begin position="880"/>
        <end position="1016"/>
    </location>
</feature>
<feature type="compositionally biased region" description="Pro residues" evidence="9">
    <location>
        <begin position="1433"/>
        <end position="1459"/>
    </location>
</feature>
<dbReference type="InterPro" id="IPR007122">
    <property type="entry name" value="Villin/Gelsolin"/>
</dbReference>
<evidence type="ECO:0000256" key="3">
    <source>
        <dbReference type="ARBA" id="ARBA00008418"/>
    </source>
</evidence>
<evidence type="ECO:0000256" key="1">
    <source>
        <dbReference type="ARBA" id="ARBA00004170"/>
    </source>
</evidence>
<keyword evidence="6" id="KW-0472">Membrane</keyword>
<dbReference type="GO" id="GO:0005737">
    <property type="term" value="C:cytoplasm"/>
    <property type="evidence" value="ECO:0007669"/>
    <property type="project" value="TreeGrafter"/>
</dbReference>
<dbReference type="GO" id="GO:0016020">
    <property type="term" value="C:membrane"/>
    <property type="evidence" value="ECO:0007669"/>
    <property type="project" value="UniProtKB-SubCell"/>
</dbReference>
<dbReference type="SMART" id="SM00153">
    <property type="entry name" value="VHP"/>
    <property type="match status" value="1"/>
</dbReference>
<name>A0A3Q1CG00_AMPOC</name>
<feature type="compositionally biased region" description="Pro residues" evidence="9">
    <location>
        <begin position="466"/>
        <end position="476"/>
    </location>
</feature>
<dbReference type="GO" id="GO:0051014">
    <property type="term" value="P:actin filament severing"/>
    <property type="evidence" value="ECO:0007669"/>
    <property type="project" value="TreeGrafter"/>
</dbReference>
<feature type="compositionally biased region" description="Basic and acidic residues" evidence="9">
    <location>
        <begin position="1285"/>
        <end position="1299"/>
    </location>
</feature>
<dbReference type="CDD" id="cd11280">
    <property type="entry name" value="gelsolin_like"/>
    <property type="match status" value="1"/>
</dbReference>
<organism evidence="11 12">
    <name type="scientific">Amphiprion ocellaris</name>
    <name type="common">Clown anemonefish</name>
    <dbReference type="NCBI Taxonomy" id="80972"/>
    <lineage>
        <taxon>Eukaryota</taxon>
        <taxon>Metazoa</taxon>
        <taxon>Chordata</taxon>
        <taxon>Craniata</taxon>
        <taxon>Vertebrata</taxon>
        <taxon>Euteleostomi</taxon>
        <taxon>Actinopterygii</taxon>
        <taxon>Neopterygii</taxon>
        <taxon>Teleostei</taxon>
        <taxon>Neoteleostei</taxon>
        <taxon>Acanthomorphata</taxon>
        <taxon>Ovalentaria</taxon>
        <taxon>Pomacentridae</taxon>
        <taxon>Amphiprion</taxon>
    </lineage>
</organism>
<dbReference type="KEGG" id="aoce:111574619"/>
<dbReference type="FunFam" id="1.10.950.10:FF:000003">
    <property type="entry name" value="supervillin isoform X2"/>
    <property type="match status" value="1"/>
</dbReference>
<dbReference type="GO" id="GO:0008154">
    <property type="term" value="P:actin polymerization or depolymerization"/>
    <property type="evidence" value="ECO:0007669"/>
    <property type="project" value="TreeGrafter"/>
</dbReference>
<feature type="compositionally biased region" description="Gly residues" evidence="9">
    <location>
        <begin position="1189"/>
        <end position="1198"/>
    </location>
</feature>
<keyword evidence="12" id="KW-1185">Reference proteome</keyword>
<dbReference type="Gene3D" id="3.40.20.10">
    <property type="entry name" value="Severin"/>
    <property type="match status" value="5"/>
</dbReference>
<feature type="domain" description="HP" evidence="10">
    <location>
        <begin position="2628"/>
        <end position="2691"/>
    </location>
</feature>
<keyword evidence="4" id="KW-0963">Cytoplasm</keyword>
<feature type="compositionally biased region" description="Basic and acidic residues" evidence="9">
    <location>
        <begin position="821"/>
        <end position="830"/>
    </location>
</feature>
<dbReference type="InterPro" id="IPR003128">
    <property type="entry name" value="Villin_headpiece"/>
</dbReference>
<feature type="compositionally biased region" description="Polar residues" evidence="9">
    <location>
        <begin position="1002"/>
        <end position="1016"/>
    </location>
</feature>
<feature type="region of interest" description="Disordered" evidence="9">
    <location>
        <begin position="411"/>
        <end position="527"/>
    </location>
</feature>
<dbReference type="GO" id="GO:0015629">
    <property type="term" value="C:actin cytoskeleton"/>
    <property type="evidence" value="ECO:0007669"/>
    <property type="project" value="TreeGrafter"/>
</dbReference>
<feature type="region of interest" description="Disordered" evidence="9">
    <location>
        <begin position="1030"/>
        <end position="1079"/>
    </location>
</feature>
<comment type="similarity">
    <text evidence="3">Belongs to the villin/gelsolin family.</text>
</comment>
<evidence type="ECO:0000313" key="11">
    <source>
        <dbReference type="Ensembl" id="ENSAOCP00000024593.2"/>
    </source>
</evidence>
<dbReference type="SUPFAM" id="SSF55753">
    <property type="entry name" value="Actin depolymerizing proteins"/>
    <property type="match status" value="5"/>
</dbReference>
<feature type="region of interest" description="Disordered" evidence="9">
    <location>
        <begin position="548"/>
        <end position="805"/>
    </location>
</feature>
<feature type="compositionally biased region" description="Low complexity" evidence="9">
    <location>
        <begin position="1405"/>
        <end position="1432"/>
    </location>
</feature>
<dbReference type="SMART" id="SM00262">
    <property type="entry name" value="GEL"/>
    <property type="match status" value="3"/>
</dbReference>
<feature type="compositionally biased region" description="Low complexity" evidence="9">
    <location>
        <begin position="1268"/>
        <end position="1282"/>
    </location>
</feature>
<evidence type="ECO:0000256" key="7">
    <source>
        <dbReference type="ARBA" id="ARBA00023203"/>
    </source>
</evidence>
<dbReference type="GeneID" id="111574619"/>
<dbReference type="GeneTree" id="ENSGT00940000154653"/>
<feature type="compositionally biased region" description="Polar residues" evidence="9">
    <location>
        <begin position="1030"/>
        <end position="1044"/>
    </location>
</feature>
<feature type="compositionally biased region" description="Basic and acidic residues" evidence="9">
    <location>
        <begin position="978"/>
        <end position="991"/>
    </location>
</feature>
<evidence type="ECO:0000256" key="5">
    <source>
        <dbReference type="ARBA" id="ARBA00022737"/>
    </source>
</evidence>
<feature type="compositionally biased region" description="Basic and acidic residues" evidence="9">
    <location>
        <begin position="567"/>
        <end position="586"/>
    </location>
</feature>
<feature type="compositionally biased region" description="Basic and acidic residues" evidence="9">
    <location>
        <begin position="257"/>
        <end position="273"/>
    </location>
</feature>
<dbReference type="CDD" id="cd11293">
    <property type="entry name" value="gelsolin_S4_like"/>
    <property type="match status" value="1"/>
</dbReference>
<reference evidence="11" key="2">
    <citation type="submission" date="2025-08" db="UniProtKB">
        <authorList>
            <consortium name="Ensembl"/>
        </authorList>
    </citation>
    <scope>IDENTIFICATION</scope>
</reference>
<feature type="compositionally biased region" description="Low complexity" evidence="9">
    <location>
        <begin position="737"/>
        <end position="750"/>
    </location>
</feature>
<feature type="region of interest" description="Disordered" evidence="9">
    <location>
        <begin position="1094"/>
        <end position="1127"/>
    </location>
</feature>
<feature type="compositionally biased region" description="Basic and acidic residues" evidence="9">
    <location>
        <begin position="548"/>
        <end position="557"/>
    </location>
</feature>
<feature type="compositionally biased region" description="Polar residues" evidence="9">
    <location>
        <begin position="293"/>
        <end position="306"/>
    </location>
</feature>
<keyword evidence="7" id="KW-0009">Actin-binding</keyword>
<dbReference type="InterPro" id="IPR007123">
    <property type="entry name" value="Gelsolin-like_dom"/>
</dbReference>
<feature type="compositionally biased region" description="Low complexity" evidence="9">
    <location>
        <begin position="714"/>
        <end position="726"/>
    </location>
</feature>
<accession>A0A3Q1CG00</accession>
<feature type="compositionally biased region" description="Polar residues" evidence="9">
    <location>
        <begin position="445"/>
        <end position="457"/>
    </location>
</feature>
<feature type="region of interest" description="Disordered" evidence="9">
    <location>
        <begin position="2161"/>
        <end position="2183"/>
    </location>
</feature>
<dbReference type="Pfam" id="PF00626">
    <property type="entry name" value="Gelsolin"/>
    <property type="match status" value="1"/>
</dbReference>
<sequence length="2691" mass="302043">MFRNPWISSYHVNHVQPTCGQGFGFKAKTKLCSSTSLPTDALSFQSDFSLNDKTSLVKSVSDTDAKLLVVLPKVSELKKYFEGPVTKDSGMNRKERIARRLEGIESDAPPALVPGGLVANRMLEEDPPRYTRASDPCEPCVMVRRYSREELEAPQKQVSSPDRPPQVKGGVGGGRAEPVLVYVDPVTLTTSSTPTSGPSESTSLSSKAERIARYKAERRRQLSERYGILLDQEADIDYTPRYRSRHDPDASDQQTAARRDRPEVEAPGREPRVPYRSGVGRVYMRTHPDPAPDSTSGPAQSNQAPLPTQERPSRFLERERAMNMENYRRGGAKERSVASRSRTQDQHQPQQQHHQDAGHKESSPASTRDYSIAAVPSSPRTARRASLPSTRYGISPGDLFIEQQAQSILNRQGIRVRERLSRDESAQRPPDWSPDRHQANRRRTQGSNAQYAPQHSEPTQQRTVPQPQPQPQPSPGHHPAHGETAYTPSTSEYQHSGPAVDSQPYLAMTAPSAKLSGPPEVQPRRRVSADQIYASHREARLEAKQALKEEAHTEGLLKSRKAVLPSEIRRREKSVDDIHRGRHEDMDWQNNSPERRRMSRNEEDWDRERPRERGRERNIERIRERGQEHLPSQDSQEERLFRSMQPSHTSVRQLMRQHQFSESVQHQEPQIQQPEPPAQPPAQQQYEPRRRQHAAQIQQQDPQRQHQYEHLRQQQDIQRQQQSQRQQEYELQRQEHQSQQQDSQKKQQPQLDEEFEVQRQHQQAESGHQRFDSAVYLQKGSSLPQAKHRSLEMSGGPKPKIRTRSMSDIGVSQHSAMYRMERAAASREAPRTVPAPGIANGDMGTLDTRVSVAQLRHSYLENANRKPEFEITKVDLSAVEVEPASSGDRERGTRRPRRYITPGDSRMSERFRTQPITSAERLESDRSRLSPSQLQDPEDEEKLDERAKMSVAAKRSLFRELERTSDGGVPKPRSRNAAVERRLRRVQDRAHTQPVTSREVVSASSDPATSSQPVGVLINSPTVANTSVTSISIQASSQPGSAVQDQEKEAQEHQRPAQASSSGAELDSQGLVSDEPDLSSLTLSEKMALFNRLAHPTGKTAEGARGDTRQRRANARFQTQPITQGEVEQEAELAETSAVCNGDLEANQGEHLKNGGEIKLEPLSASLVRSVAAVTSQASVSTVTVAPGSSGGGGGGDGDGPRLGKSAAAPYIPAQQQASSSTGFHQERALRYFSMTQSGDPGHPEPEPTSSPLLIESRERAGAPPAPTSSAGHRQQGEAVAAAEEEVRGRQQGGAREDSQGGSVKGKPHSDDRQQHHQPQHSTELSSWRGESEPLPSWRDSQESRERAEGGERGRGGYLREAAAAHSTSTQEQERSSGWNKAGISDLPDHPSPLRPLIAKVSSRTVSHVSNSQQQQQHTIVQPPQTLPKPFTQQPPPTQPKPPSYVQPQPYSQPPPTYPKPFTHSPQTQPKPQGFIQPLPKPYPQTGPQTQPKPQVPPQTPPKPQSFPQALVKSQSLPLDHSEDFSRHSVHSGDLLSPTESGDQLSDGMSTKQMSIKERVALLKKSGEEDWRNRINKKQEVVKVASTEQQAQLWETEQTSQKKEEGVVAQDYSAVSVSEQLWEPVFSSTFSPTISLGQKCQYIEHHSQKTGEEIEAQMTIEERKQMISTREDAWKTKGKGAANDSTQYTVAARMVKKGLAASSSVISPILSPVSTKLKSNMPAITKPQEEIEARPDMESDKKLDKLESFLGRLNSKVAGLQETTITVTEKAVKEVMKLDDEIFSKFYRRVAEFPHMPTRIEISEDFDTIFGSQGPKLTSAMVQHKRSVRPSRNVQSSKNPLKMLAAREDIRHEYTEQRLNVAQVESKRMKAEKMNKTSEYSDAALAGLASKENFSSVSLRSVNISEQMSNNSAVPYKNLMLMQIKGRRHVQTRLVEPRASSLNSGDCFLLVTQEHCFVWIGEFSNVIEKAKAIDLATYIQTKKDMGCRANQVQTIEEGVNPQGPDTQQFWTVLGGQMAYQSSGPPEEDEQFENAIVETNCIFRLLDDRLVPDDDEWGKVPRSSLLASKEVLVFDFGSEVYVWHGKEVTLPQRKVAFQLAKHLWNGTFDYTCCDVNPLDPGGCNTLIPRKGQGRPDWAIFGRLTEHNETILFKEKFVDWTEAKSPTPKEGSELEPEPKEAPGRECRPYDATLMLPVLQSSIATILDGVNIGRGYGPVETEDHMRTQEMSTVSVDVWHILEFDYSRLPRQSIGQFHEGDAYVVKWKYMVSTSVGRRQNPEARSTGPGKEKCCYFFWQGRHSTVSEKGTSALMTVELDEERGAQVQVQQGKEPPCFLQCFNGGMIVHAGKREEEEENTQSEWRLYCVRGEVPVEGHLLEVACHCSSLRSRASMILLNINKAVMYLWHGCKSQLHTRSVGSTAALKIKEQCPLEAGLHSSSKVTIHECDEGVEPPGFWEALGRKDRKAYDCMLQDPGKFNFTPRLFQLSSTSGDFVASEFFHPSRAPDLVSSLPFLQEELYNAAQPALFLVDNFHEVYLWQGWWPQDSESTGSARIRWDADRKCAMETVLQYCKEKNEKKPQKSYLIHAGLEPLTFTNMFPSWEHREDVAEITEREAEVCNQIILVEDVLARLCQNTFPLAQLQARPLPEGVDPLRLEIYLSDQDFEKALEMKREEYERLPGWKQVNLKKARGLF</sequence>
<feature type="compositionally biased region" description="Basic and acidic residues" evidence="9">
    <location>
        <begin position="415"/>
        <end position="426"/>
    </location>
</feature>
<dbReference type="Gene3D" id="1.10.950.10">
    <property type="entry name" value="Villin headpiece domain"/>
    <property type="match status" value="1"/>
</dbReference>
<reference evidence="11" key="3">
    <citation type="submission" date="2025-09" db="UniProtKB">
        <authorList>
            <consortium name="Ensembl"/>
        </authorList>
    </citation>
    <scope>IDENTIFICATION</scope>
</reference>
<reference evidence="11 12" key="1">
    <citation type="submission" date="2022-01" db="EMBL/GenBank/DDBJ databases">
        <title>A chromosome-scale genome assembly of the false clownfish, Amphiprion ocellaris.</title>
        <authorList>
            <person name="Ryu T."/>
        </authorList>
    </citation>
    <scope>NUCLEOTIDE SEQUENCE [LARGE SCALE GENOMIC DNA]</scope>
</reference>
<feature type="region of interest" description="Disordered" evidence="9">
    <location>
        <begin position="239"/>
        <end position="395"/>
    </location>
</feature>
<feature type="region of interest" description="Disordered" evidence="9">
    <location>
        <begin position="1177"/>
        <end position="1553"/>
    </location>
</feature>
<evidence type="ECO:0000256" key="4">
    <source>
        <dbReference type="ARBA" id="ARBA00022490"/>
    </source>
</evidence>
<feature type="region of interest" description="Disordered" evidence="9">
    <location>
        <begin position="188"/>
        <end position="209"/>
    </location>
</feature>
<dbReference type="InterPro" id="IPR029006">
    <property type="entry name" value="ADF-H/Gelsolin-like_dom_sf"/>
</dbReference>
<feature type="compositionally biased region" description="Basic and acidic residues" evidence="9">
    <location>
        <begin position="353"/>
        <end position="362"/>
    </location>
</feature>
<feature type="compositionally biased region" description="Polar residues" evidence="9">
    <location>
        <begin position="1366"/>
        <end position="1379"/>
    </location>
</feature>
<dbReference type="Pfam" id="PF02209">
    <property type="entry name" value="VHP"/>
    <property type="match status" value="1"/>
</dbReference>
<feature type="compositionally biased region" description="Basic and acidic residues" evidence="9">
    <location>
        <begin position="727"/>
        <end position="736"/>
    </location>
</feature>
<evidence type="ECO:0000313" key="12">
    <source>
        <dbReference type="Proteomes" id="UP001501940"/>
    </source>
</evidence>
<dbReference type="Proteomes" id="UP001501940">
    <property type="component" value="Chromosome 10"/>
</dbReference>
<dbReference type="STRING" id="80972.ENSAOCP00000024593"/>
<dbReference type="PANTHER" id="PTHR11977">
    <property type="entry name" value="VILLIN"/>
    <property type="match status" value="1"/>
</dbReference>
<feature type="compositionally biased region" description="Polar residues" evidence="9">
    <location>
        <begin position="644"/>
        <end position="664"/>
    </location>
</feature>
<keyword evidence="8" id="KW-0206">Cytoskeleton</keyword>
<feature type="compositionally biased region" description="Basic and acidic residues" evidence="9">
    <location>
        <begin position="703"/>
        <end position="713"/>
    </location>
</feature>
<dbReference type="PROSITE" id="PS51089">
    <property type="entry name" value="HP"/>
    <property type="match status" value="1"/>
</dbReference>
<feature type="compositionally biased region" description="Basic and acidic residues" evidence="9">
    <location>
        <begin position="2168"/>
        <end position="2183"/>
    </location>
</feature>
<dbReference type="RefSeq" id="XP_023135068.2">
    <property type="nucleotide sequence ID" value="XM_023279300.3"/>
</dbReference>
<dbReference type="CDD" id="cd11288">
    <property type="entry name" value="gelsolin_S5_like"/>
    <property type="match status" value="1"/>
</dbReference>
<feature type="region of interest" description="Disordered" evidence="9">
    <location>
        <begin position="151"/>
        <end position="176"/>
    </location>
</feature>
<proteinExistence type="inferred from homology"/>
<dbReference type="GO" id="GO:0051015">
    <property type="term" value="F:actin filament binding"/>
    <property type="evidence" value="ECO:0007669"/>
    <property type="project" value="InterPro"/>
</dbReference>
<dbReference type="SUPFAM" id="SSF47050">
    <property type="entry name" value="VHP, Villin headpiece domain"/>
    <property type="match status" value="1"/>
</dbReference>
<evidence type="ECO:0000256" key="2">
    <source>
        <dbReference type="ARBA" id="ARBA00004245"/>
    </source>
</evidence>
<dbReference type="GO" id="GO:0051016">
    <property type="term" value="P:barbed-end actin filament capping"/>
    <property type="evidence" value="ECO:0007669"/>
    <property type="project" value="TreeGrafter"/>
</dbReference>
<evidence type="ECO:0000256" key="8">
    <source>
        <dbReference type="ARBA" id="ARBA00023212"/>
    </source>
</evidence>
<feature type="compositionally biased region" description="Basic and acidic residues" evidence="9">
    <location>
        <begin position="1340"/>
        <end position="1355"/>
    </location>
</feature>